<reference evidence="2 3" key="1">
    <citation type="submission" date="2021-06" db="EMBL/GenBank/DDBJ databases">
        <authorList>
            <person name="Palmer J.M."/>
        </authorList>
    </citation>
    <scope>NUCLEOTIDE SEQUENCE [LARGE SCALE GENOMIC DNA]</scope>
    <source>
        <strain evidence="2 3">CL_MEX2019</strain>
        <tissue evidence="2">Muscle</tissue>
    </source>
</reference>
<protein>
    <submittedName>
        <fullName evidence="2">Uncharacterized protein</fullName>
    </submittedName>
</protein>
<keyword evidence="3" id="KW-1185">Reference proteome</keyword>
<evidence type="ECO:0000256" key="1">
    <source>
        <dbReference type="SAM" id="MobiDB-lite"/>
    </source>
</evidence>
<feature type="non-terminal residue" evidence="2">
    <location>
        <position position="178"/>
    </location>
</feature>
<evidence type="ECO:0000313" key="3">
    <source>
        <dbReference type="Proteomes" id="UP001352852"/>
    </source>
</evidence>
<accession>A0ABU7EVW5</accession>
<feature type="region of interest" description="Disordered" evidence="1">
    <location>
        <begin position="87"/>
        <end position="178"/>
    </location>
</feature>
<organism evidence="2 3">
    <name type="scientific">Characodon lateralis</name>
    <dbReference type="NCBI Taxonomy" id="208331"/>
    <lineage>
        <taxon>Eukaryota</taxon>
        <taxon>Metazoa</taxon>
        <taxon>Chordata</taxon>
        <taxon>Craniata</taxon>
        <taxon>Vertebrata</taxon>
        <taxon>Euteleostomi</taxon>
        <taxon>Actinopterygii</taxon>
        <taxon>Neopterygii</taxon>
        <taxon>Teleostei</taxon>
        <taxon>Neoteleostei</taxon>
        <taxon>Acanthomorphata</taxon>
        <taxon>Ovalentaria</taxon>
        <taxon>Atherinomorphae</taxon>
        <taxon>Cyprinodontiformes</taxon>
        <taxon>Goodeidae</taxon>
        <taxon>Characodon</taxon>
    </lineage>
</organism>
<gene>
    <name evidence="2" type="ORF">CHARACLAT_021687</name>
</gene>
<dbReference type="EMBL" id="JAHUTJ010067715">
    <property type="protein sequence ID" value="MED6291260.1"/>
    <property type="molecule type" value="Genomic_DNA"/>
</dbReference>
<name>A0ABU7EVW5_9TELE</name>
<evidence type="ECO:0000313" key="2">
    <source>
        <dbReference type="EMBL" id="MED6291260.1"/>
    </source>
</evidence>
<sequence>MLATLSSHDLPTSTIFSLSHKVNSKLIVCGQQHFGPTFCCTLSKTKPDDLVNVMKMAAESFHLRTDDELQGATSLASLHLRDDVGIRNENTSNMEDIPEPNPALPMITSSPPNQSQQEPEIDTPADQVDVSEFLETEKGQNDGEGQSCIRTPVPKELSSHVAQDHVNPDLKTSTSTEG</sequence>
<feature type="compositionally biased region" description="Polar residues" evidence="1">
    <location>
        <begin position="107"/>
        <end position="118"/>
    </location>
</feature>
<comment type="caution">
    <text evidence="2">The sequence shown here is derived from an EMBL/GenBank/DDBJ whole genome shotgun (WGS) entry which is preliminary data.</text>
</comment>
<proteinExistence type="predicted"/>
<dbReference type="Proteomes" id="UP001352852">
    <property type="component" value="Unassembled WGS sequence"/>
</dbReference>